<dbReference type="InterPro" id="IPR043519">
    <property type="entry name" value="NT_sf"/>
</dbReference>
<reference evidence="2" key="1">
    <citation type="submission" date="2018-10" db="EMBL/GenBank/DDBJ databases">
        <title>Hidden diversity of soil giant viruses.</title>
        <authorList>
            <person name="Schulz F."/>
            <person name="Alteio L."/>
            <person name="Goudeau D."/>
            <person name="Ryan E.M."/>
            <person name="Malmstrom R.R."/>
            <person name="Blanchard J."/>
            <person name="Woyke T."/>
        </authorList>
    </citation>
    <scope>NUCLEOTIDE SEQUENCE</scope>
    <source>
        <strain evidence="2">DSV1</strain>
    </source>
</reference>
<gene>
    <name evidence="2" type="ORF">Dasosvirus14_3</name>
</gene>
<proteinExistence type="predicted"/>
<evidence type="ECO:0000259" key="1">
    <source>
        <dbReference type="Pfam" id="PF04607"/>
    </source>
</evidence>
<evidence type="ECO:0000313" key="2">
    <source>
        <dbReference type="EMBL" id="AYV77625.1"/>
    </source>
</evidence>
<sequence length="178" mass="21596">MVDKDLDSFLISHKNDYQRLHIAIENKLKELKDKYNVWFQSRLKSKQSIIEKYSKDQTFSYKELKDVIGFRIVYPWTKGLHDLANILTDIKELKIFSKKTIENDKVIYLFGQTSINTIYEIQFWPTIMYTCFEFEHDKVYKPKKELTEKQIEQTFMLRKNEHSLQDYIDKNILVPYDF</sequence>
<accession>A0A3G4ZRX4</accession>
<dbReference type="InterPro" id="IPR007685">
    <property type="entry name" value="RelA_SpoT"/>
</dbReference>
<dbReference type="Pfam" id="PF04607">
    <property type="entry name" value="RelA_SpoT"/>
    <property type="match status" value="1"/>
</dbReference>
<name>A0A3G4ZRX4_9VIRU</name>
<organism evidence="2">
    <name type="scientific">Dasosvirus sp</name>
    <dbReference type="NCBI Taxonomy" id="2487764"/>
    <lineage>
        <taxon>Viruses</taxon>
        <taxon>Varidnaviria</taxon>
        <taxon>Bamfordvirae</taxon>
        <taxon>Nucleocytoviricota</taxon>
        <taxon>Megaviricetes</taxon>
        <taxon>Imitervirales</taxon>
        <taxon>Mimiviridae</taxon>
        <taxon>Klosneuvirinae</taxon>
    </lineage>
</organism>
<dbReference type="Gene3D" id="3.30.460.10">
    <property type="entry name" value="Beta Polymerase, domain 2"/>
    <property type="match status" value="1"/>
</dbReference>
<dbReference type="EMBL" id="MK072055">
    <property type="protein sequence ID" value="AYV77625.1"/>
    <property type="molecule type" value="Genomic_DNA"/>
</dbReference>
<feature type="domain" description="RelA/SpoT" evidence="1">
    <location>
        <begin position="41"/>
        <end position="144"/>
    </location>
</feature>
<protein>
    <recommendedName>
        <fullName evidence="1">RelA/SpoT domain-containing protein</fullName>
    </recommendedName>
</protein>
<dbReference type="GO" id="GO:0015969">
    <property type="term" value="P:guanosine tetraphosphate metabolic process"/>
    <property type="evidence" value="ECO:0007669"/>
    <property type="project" value="InterPro"/>
</dbReference>
<dbReference type="SUPFAM" id="SSF81301">
    <property type="entry name" value="Nucleotidyltransferase"/>
    <property type="match status" value="1"/>
</dbReference>